<comment type="caution">
    <text evidence="7">The sequence shown here is derived from an EMBL/GenBank/DDBJ whole genome shotgun (WGS) entry which is preliminary data.</text>
</comment>
<evidence type="ECO:0000313" key="8">
    <source>
        <dbReference type="Proteomes" id="UP000780801"/>
    </source>
</evidence>
<feature type="domain" description="Velvet" evidence="6">
    <location>
        <begin position="1"/>
        <end position="134"/>
    </location>
</feature>
<comment type="subcellular location">
    <subcellularLocation>
        <location evidence="1">Nucleus</location>
    </subcellularLocation>
</comment>
<dbReference type="InterPro" id="IPR038491">
    <property type="entry name" value="Velvet_dom_sf"/>
</dbReference>
<dbReference type="InterPro" id="IPR037525">
    <property type="entry name" value="Velvet_dom"/>
</dbReference>
<dbReference type="GO" id="GO:0005634">
    <property type="term" value="C:nucleus"/>
    <property type="evidence" value="ECO:0007669"/>
    <property type="project" value="UniProtKB-SubCell"/>
</dbReference>
<accession>A0A9P6KCW4</accession>
<dbReference type="EMBL" id="JAABOA010002278">
    <property type="protein sequence ID" value="KAF9580107.1"/>
    <property type="molecule type" value="Genomic_DNA"/>
</dbReference>
<keyword evidence="2" id="KW-0805">Transcription regulation</keyword>
<dbReference type="Gene3D" id="2.60.40.3960">
    <property type="entry name" value="Velvet domain"/>
    <property type="match status" value="1"/>
</dbReference>
<keyword evidence="3" id="KW-0804">Transcription</keyword>
<dbReference type="AlphaFoldDB" id="A0A9P6KCW4"/>
<evidence type="ECO:0000256" key="3">
    <source>
        <dbReference type="ARBA" id="ARBA00023163"/>
    </source>
</evidence>
<sequence length="165" mass="18058">MTVLKLAVQPSPPSSSQVPGHLSLPPPITSRNLTGAITASAALLRGLDGKLGIYFAFPDISVRTEGTYTLKFSFTILPIMHGQEMRPRQQTSSVQATVFSEHFTIYTAKRFPGMTGSTELSKILADQGLRIPLRKEPRVSGNSRRASDSSQNQSQSQHDVEMEDE</sequence>
<feature type="compositionally biased region" description="Low complexity" evidence="5">
    <location>
        <begin position="142"/>
        <end position="157"/>
    </location>
</feature>
<evidence type="ECO:0000313" key="7">
    <source>
        <dbReference type="EMBL" id="KAF9580107.1"/>
    </source>
</evidence>
<dbReference type="Pfam" id="PF11754">
    <property type="entry name" value="Velvet"/>
    <property type="match status" value="1"/>
</dbReference>
<keyword evidence="8" id="KW-1185">Reference proteome</keyword>
<evidence type="ECO:0000259" key="6">
    <source>
        <dbReference type="PROSITE" id="PS51821"/>
    </source>
</evidence>
<dbReference type="PANTHER" id="PTHR33572">
    <property type="entry name" value="SPORE DEVELOPMENT REGULATOR VOSA"/>
    <property type="match status" value="1"/>
</dbReference>
<feature type="region of interest" description="Disordered" evidence="5">
    <location>
        <begin position="132"/>
        <end position="165"/>
    </location>
</feature>
<proteinExistence type="predicted"/>
<organism evidence="7 8">
    <name type="scientific">Lunasporangiospora selenospora</name>
    <dbReference type="NCBI Taxonomy" id="979761"/>
    <lineage>
        <taxon>Eukaryota</taxon>
        <taxon>Fungi</taxon>
        <taxon>Fungi incertae sedis</taxon>
        <taxon>Mucoromycota</taxon>
        <taxon>Mortierellomycotina</taxon>
        <taxon>Mortierellomycetes</taxon>
        <taxon>Mortierellales</taxon>
        <taxon>Mortierellaceae</taxon>
        <taxon>Lunasporangiospora</taxon>
    </lineage>
</organism>
<reference evidence="7" key="1">
    <citation type="journal article" date="2020" name="Fungal Divers.">
        <title>Resolving the Mortierellaceae phylogeny through synthesis of multi-gene phylogenetics and phylogenomics.</title>
        <authorList>
            <person name="Vandepol N."/>
            <person name="Liber J."/>
            <person name="Desiro A."/>
            <person name="Na H."/>
            <person name="Kennedy M."/>
            <person name="Barry K."/>
            <person name="Grigoriev I.V."/>
            <person name="Miller A.N."/>
            <person name="O'Donnell K."/>
            <person name="Stajich J.E."/>
            <person name="Bonito G."/>
        </authorList>
    </citation>
    <scope>NUCLEOTIDE SEQUENCE</scope>
    <source>
        <strain evidence="7">KOD1015</strain>
    </source>
</reference>
<dbReference type="InterPro" id="IPR021740">
    <property type="entry name" value="Velvet"/>
</dbReference>
<evidence type="ECO:0000256" key="1">
    <source>
        <dbReference type="ARBA" id="ARBA00004123"/>
    </source>
</evidence>
<gene>
    <name evidence="7" type="ORF">BGW38_003375</name>
</gene>
<keyword evidence="4" id="KW-0539">Nucleus</keyword>
<evidence type="ECO:0000256" key="5">
    <source>
        <dbReference type="SAM" id="MobiDB-lite"/>
    </source>
</evidence>
<evidence type="ECO:0000256" key="2">
    <source>
        <dbReference type="ARBA" id="ARBA00023015"/>
    </source>
</evidence>
<name>A0A9P6KCW4_9FUNG</name>
<dbReference type="OrthoDB" id="3056235at2759"/>
<dbReference type="Proteomes" id="UP000780801">
    <property type="component" value="Unassembled WGS sequence"/>
</dbReference>
<evidence type="ECO:0000256" key="4">
    <source>
        <dbReference type="ARBA" id="ARBA00023242"/>
    </source>
</evidence>
<dbReference type="PROSITE" id="PS51821">
    <property type="entry name" value="VELVET"/>
    <property type="match status" value="1"/>
</dbReference>
<protein>
    <recommendedName>
        <fullName evidence="6">Velvet domain-containing protein</fullName>
    </recommendedName>
</protein>